<feature type="region of interest" description="Disordered" evidence="1">
    <location>
        <begin position="156"/>
        <end position="177"/>
    </location>
</feature>
<keyword evidence="3" id="KW-1185">Reference proteome</keyword>
<reference evidence="2 3" key="1">
    <citation type="submission" date="2017-06" db="EMBL/GenBank/DDBJ databases">
        <title>Aedes aegypti genome working group (AGWG) sequencing and assembly.</title>
        <authorList>
            <consortium name="Aedes aegypti Genome Working Group (AGWG)"/>
            <person name="Matthews B.J."/>
        </authorList>
    </citation>
    <scope>NUCLEOTIDE SEQUENCE [LARGE SCALE GENOMIC DNA]</scope>
    <source>
        <strain evidence="2 3">LVP_AGWG</strain>
    </source>
</reference>
<reference evidence="2" key="2">
    <citation type="submission" date="2020-05" db="UniProtKB">
        <authorList>
            <consortium name="EnsemblMetazoa"/>
        </authorList>
    </citation>
    <scope>IDENTIFICATION</scope>
    <source>
        <strain evidence="2">LVP_AGWG</strain>
    </source>
</reference>
<proteinExistence type="predicted"/>
<name>A0A6I8U6U3_AEDAE</name>
<sequence length="380" mass="42853">MRYTFYVFLFSSMFNYSYLNKDCPEEKMEPQKSKKTKISKPLLVDAATLDQMRLRFDQIKQKNALPEGTSSKIPIAMASIVPPGITIKKGTESTRSIPPIQIPPQMNSTSINSDFEGQTSPPSKIPRLATLLHSIAPLTPRPVTVTTIAGQISPPTNISRPVTSNHIALPKTTPRPVPLVNTDDHDVEDLTALMIKMSVIEKKIDKNNEATTRKLDALNTKMASLQRIMGTMSDAIDAIRQSSINEVREETAIHFPIKNDEELKNLEVLLVEEQFEKAFRSKLKKEKTKDAYHFMRNAVGQFFYKTTRHTWSGRVGHNSGHEEDACKASNLNVVRILLDVAMEIFPITRDTAIQEFKKALQNKNAAVHMNKVRDAKFVHE</sequence>
<feature type="compositionally biased region" description="Polar residues" evidence="1">
    <location>
        <begin position="156"/>
        <end position="166"/>
    </location>
</feature>
<dbReference type="EnsemblMetazoa" id="AAEL026259-RA">
    <property type="protein sequence ID" value="AAEL026259-PA"/>
    <property type="gene ID" value="AAEL026259"/>
</dbReference>
<dbReference type="InParanoid" id="A0A6I8U6U3"/>
<protein>
    <submittedName>
        <fullName evidence="2">Uncharacterized protein</fullName>
    </submittedName>
</protein>
<accession>A0A6I8U6U3</accession>
<dbReference type="Proteomes" id="UP000008820">
    <property type="component" value="Chromosome 2"/>
</dbReference>
<organism evidence="2 3">
    <name type="scientific">Aedes aegypti</name>
    <name type="common">Yellowfever mosquito</name>
    <name type="synonym">Culex aegypti</name>
    <dbReference type="NCBI Taxonomy" id="7159"/>
    <lineage>
        <taxon>Eukaryota</taxon>
        <taxon>Metazoa</taxon>
        <taxon>Ecdysozoa</taxon>
        <taxon>Arthropoda</taxon>
        <taxon>Hexapoda</taxon>
        <taxon>Insecta</taxon>
        <taxon>Pterygota</taxon>
        <taxon>Neoptera</taxon>
        <taxon>Endopterygota</taxon>
        <taxon>Diptera</taxon>
        <taxon>Nematocera</taxon>
        <taxon>Culicoidea</taxon>
        <taxon>Culicidae</taxon>
        <taxon>Culicinae</taxon>
        <taxon>Aedini</taxon>
        <taxon>Aedes</taxon>
        <taxon>Stegomyia</taxon>
    </lineage>
</organism>
<evidence type="ECO:0000313" key="2">
    <source>
        <dbReference type="EnsemblMetazoa" id="AAEL026259-PA"/>
    </source>
</evidence>
<evidence type="ECO:0000313" key="3">
    <source>
        <dbReference type="Proteomes" id="UP000008820"/>
    </source>
</evidence>
<dbReference type="AlphaFoldDB" id="A0A6I8U6U3"/>
<evidence type="ECO:0000256" key="1">
    <source>
        <dbReference type="SAM" id="MobiDB-lite"/>
    </source>
</evidence>
<gene>
    <name evidence="2" type="primary">5575662</name>
</gene>